<feature type="region of interest" description="Disordered" evidence="1">
    <location>
        <begin position="121"/>
        <end position="254"/>
    </location>
</feature>
<organism evidence="2 3">
    <name type="scientific">Bombus vosnesenskii</name>
    <dbReference type="NCBI Taxonomy" id="207650"/>
    <lineage>
        <taxon>Eukaryota</taxon>
        <taxon>Metazoa</taxon>
        <taxon>Ecdysozoa</taxon>
        <taxon>Arthropoda</taxon>
        <taxon>Hexapoda</taxon>
        <taxon>Insecta</taxon>
        <taxon>Pterygota</taxon>
        <taxon>Neoptera</taxon>
        <taxon>Endopterygota</taxon>
        <taxon>Hymenoptera</taxon>
        <taxon>Apocrita</taxon>
        <taxon>Aculeata</taxon>
        <taxon>Apoidea</taxon>
        <taxon>Anthophila</taxon>
        <taxon>Apidae</taxon>
        <taxon>Bombus</taxon>
        <taxon>Pyrobombus</taxon>
    </lineage>
</organism>
<reference evidence="3" key="1">
    <citation type="submission" date="2025-08" db="UniProtKB">
        <authorList>
            <consortium name="RefSeq"/>
        </authorList>
    </citation>
    <scope>IDENTIFICATION</scope>
    <source>
        <tissue evidence="3">Muscle</tissue>
    </source>
</reference>
<dbReference type="Proteomes" id="UP000504631">
    <property type="component" value="Unplaced"/>
</dbReference>
<dbReference type="GeneID" id="117235608"/>
<feature type="region of interest" description="Disordered" evidence="1">
    <location>
        <begin position="274"/>
        <end position="392"/>
    </location>
</feature>
<evidence type="ECO:0000256" key="1">
    <source>
        <dbReference type="SAM" id="MobiDB-lite"/>
    </source>
</evidence>
<dbReference type="AlphaFoldDB" id="A0A6J3KKH2"/>
<sequence>MGERLAGADEEEGGPPEPFFWDSPRSTRQAEAPGHWSTLGKTGGAIPPPQEYMETRRRRQGTGSPRRTHQERGARGLSAPASRGGNADFPPATWVKQRSPRHGQGWVNVWRALMKRKAAHQSHFSGILQGVRGRQKPRGNGPPWGKPVAPSHHRRSTWKPGGGVRGRGPPEGRTRSEALGGVVPPGGPRRAGCLPSMRRRDRRPGVTGSNSEEIPGASRLRRQAGHRGVLVAPASRGGNADFPPATWVKQRSPRHGQGWVNVWRALMKRKEAHQSHFSGILQGVRGRQKPRGTGPPWGKPVAPSHHRRSTWKPGGGVRGRGPPEGRTRSEALGGVVPPGGPRRAGCLPSMRRRDRRPGVTGSNSEEIPGASRLRRQAGHRGVLVGKSPTLPD</sequence>
<evidence type="ECO:0000313" key="2">
    <source>
        <dbReference type="Proteomes" id="UP000504631"/>
    </source>
</evidence>
<dbReference type="KEGG" id="bvk:117235608"/>
<proteinExistence type="predicted"/>
<protein>
    <submittedName>
        <fullName evidence="3">Collagen alpha-1(I) chain-like</fullName>
    </submittedName>
</protein>
<feature type="region of interest" description="Disordered" evidence="1">
    <location>
        <begin position="1"/>
        <end position="101"/>
    </location>
</feature>
<name>A0A6J3KKH2_9HYME</name>
<dbReference type="RefSeq" id="XP_033353683.1">
    <property type="nucleotide sequence ID" value="XM_033497792.1"/>
</dbReference>
<accession>A0A6J3KKH2</accession>
<evidence type="ECO:0000313" key="3">
    <source>
        <dbReference type="RefSeq" id="XP_033353683.1"/>
    </source>
</evidence>
<gene>
    <name evidence="3" type="primary">LOC117235608</name>
</gene>
<keyword evidence="2" id="KW-1185">Reference proteome</keyword>